<feature type="transmembrane region" description="Helical" evidence="1">
    <location>
        <begin position="51"/>
        <end position="69"/>
    </location>
</feature>
<dbReference type="RefSeq" id="WP_145079668.1">
    <property type="nucleotide sequence ID" value="NZ_CP036425.1"/>
</dbReference>
<dbReference type="KEGG" id="pcor:KS4_30780"/>
<evidence type="ECO:0008006" key="4">
    <source>
        <dbReference type="Google" id="ProtNLM"/>
    </source>
</evidence>
<dbReference type="EMBL" id="CP036425">
    <property type="protein sequence ID" value="QDU35001.1"/>
    <property type="molecule type" value="Genomic_DNA"/>
</dbReference>
<gene>
    <name evidence="2" type="ORF">KS4_30780</name>
</gene>
<keyword evidence="3" id="KW-1185">Reference proteome</keyword>
<dbReference type="AlphaFoldDB" id="A0A517YXQ9"/>
<keyword evidence="1" id="KW-1133">Transmembrane helix</keyword>
<feature type="transmembrane region" description="Helical" evidence="1">
    <location>
        <begin position="75"/>
        <end position="96"/>
    </location>
</feature>
<keyword evidence="1" id="KW-0472">Membrane</keyword>
<name>A0A517YXQ9_9BACT</name>
<proteinExistence type="predicted"/>
<evidence type="ECO:0000313" key="3">
    <source>
        <dbReference type="Proteomes" id="UP000317369"/>
    </source>
</evidence>
<accession>A0A517YXQ9</accession>
<dbReference type="Proteomes" id="UP000317369">
    <property type="component" value="Chromosome"/>
</dbReference>
<keyword evidence="1" id="KW-0812">Transmembrane</keyword>
<sequence>MAINDANGSRRTVVKDCDMKKDAKNLEFTPPRLDQVRDLFERNRPEQDSLWLVRLPLFVGVGVIVLLMLTNNLALTILLWGVFLGVFGVAMWRVRWMRKLEREGMRVDELAMRRKYVEALRGAWTLLPQARRRHGLYMRMANVIAHCLGELKCYEASAEAYDQLIERLPLEGDGVKQLRVFRAIAWLMEDRLADADSALRAMRGVKDDYKGTILGATVAYAELLQCVKTFHFEEGFLLSNRLLDDIRPMGIEAGYGHALMATCCYEMSKRATGDEERAGLMEKAKTWWRNAVCLMREEHLLSRLPAEVKSGKEMFRSGA</sequence>
<organism evidence="2 3">
    <name type="scientific">Poriferisphaera corsica</name>
    <dbReference type="NCBI Taxonomy" id="2528020"/>
    <lineage>
        <taxon>Bacteria</taxon>
        <taxon>Pseudomonadati</taxon>
        <taxon>Planctomycetota</taxon>
        <taxon>Phycisphaerae</taxon>
        <taxon>Phycisphaerales</taxon>
        <taxon>Phycisphaeraceae</taxon>
        <taxon>Poriferisphaera</taxon>
    </lineage>
</organism>
<evidence type="ECO:0000313" key="2">
    <source>
        <dbReference type="EMBL" id="QDU35001.1"/>
    </source>
</evidence>
<evidence type="ECO:0000256" key="1">
    <source>
        <dbReference type="SAM" id="Phobius"/>
    </source>
</evidence>
<protein>
    <recommendedName>
        <fullName evidence="4">Tetratricopeptide repeat protein</fullName>
    </recommendedName>
</protein>
<reference evidence="2 3" key="1">
    <citation type="submission" date="2019-02" db="EMBL/GenBank/DDBJ databases">
        <title>Deep-cultivation of Planctomycetes and their phenomic and genomic characterization uncovers novel biology.</title>
        <authorList>
            <person name="Wiegand S."/>
            <person name="Jogler M."/>
            <person name="Boedeker C."/>
            <person name="Pinto D."/>
            <person name="Vollmers J."/>
            <person name="Rivas-Marin E."/>
            <person name="Kohn T."/>
            <person name="Peeters S.H."/>
            <person name="Heuer A."/>
            <person name="Rast P."/>
            <person name="Oberbeckmann S."/>
            <person name="Bunk B."/>
            <person name="Jeske O."/>
            <person name="Meyerdierks A."/>
            <person name="Storesund J.E."/>
            <person name="Kallscheuer N."/>
            <person name="Luecker S."/>
            <person name="Lage O.M."/>
            <person name="Pohl T."/>
            <person name="Merkel B.J."/>
            <person name="Hornburger P."/>
            <person name="Mueller R.-W."/>
            <person name="Bruemmer F."/>
            <person name="Labrenz M."/>
            <person name="Spormann A.M."/>
            <person name="Op den Camp H."/>
            <person name="Overmann J."/>
            <person name="Amann R."/>
            <person name="Jetten M.S.M."/>
            <person name="Mascher T."/>
            <person name="Medema M.H."/>
            <person name="Devos D.P."/>
            <person name="Kaster A.-K."/>
            <person name="Ovreas L."/>
            <person name="Rohde M."/>
            <person name="Galperin M.Y."/>
            <person name="Jogler C."/>
        </authorList>
    </citation>
    <scope>NUCLEOTIDE SEQUENCE [LARGE SCALE GENOMIC DNA]</scope>
    <source>
        <strain evidence="2 3">KS4</strain>
    </source>
</reference>